<name>A0A8K0NRA9_9TREE</name>
<dbReference type="PANTHER" id="PTHR36183">
    <property type="entry name" value="BETA-GLUCURONIDASE"/>
    <property type="match status" value="1"/>
</dbReference>
<proteinExistence type="predicted"/>
<dbReference type="PANTHER" id="PTHR36183:SF2">
    <property type="entry name" value="BETA-GLUCURONIDASE C-TERMINAL DOMAIN-CONTAINING PROTEIN"/>
    <property type="match status" value="1"/>
</dbReference>
<dbReference type="InterPro" id="IPR031728">
    <property type="entry name" value="GlcAase_C"/>
</dbReference>
<keyword evidence="3" id="KW-1185">Reference proteome</keyword>
<organism evidence="2 3">
    <name type="scientific">Filobasidium floriforme</name>
    <dbReference type="NCBI Taxonomy" id="5210"/>
    <lineage>
        <taxon>Eukaryota</taxon>
        <taxon>Fungi</taxon>
        <taxon>Dikarya</taxon>
        <taxon>Basidiomycota</taxon>
        <taxon>Agaricomycotina</taxon>
        <taxon>Tremellomycetes</taxon>
        <taxon>Filobasidiales</taxon>
        <taxon>Filobasidiaceae</taxon>
        <taxon>Filobasidium</taxon>
    </lineage>
</organism>
<accession>A0A8K0NRA9</accession>
<dbReference type="SUPFAM" id="SSF51445">
    <property type="entry name" value="(Trans)glycosidases"/>
    <property type="match status" value="1"/>
</dbReference>
<comment type="caution">
    <text evidence="2">The sequence shown here is derived from an EMBL/GenBank/DDBJ whole genome shotgun (WGS) entry which is preliminary data.</text>
</comment>
<protein>
    <recommendedName>
        <fullName evidence="1">Beta-glucuronidase C-terminal domain-containing protein</fullName>
    </recommendedName>
</protein>
<feature type="domain" description="Beta-glucuronidase C-terminal" evidence="1">
    <location>
        <begin position="371"/>
        <end position="473"/>
    </location>
</feature>
<dbReference type="Pfam" id="PF16862">
    <property type="entry name" value="Glyco_hydro_79C"/>
    <property type="match status" value="1"/>
</dbReference>
<dbReference type="InterPro" id="IPR052974">
    <property type="entry name" value="GH79_Enzymes"/>
</dbReference>
<evidence type="ECO:0000259" key="1">
    <source>
        <dbReference type="Pfam" id="PF16862"/>
    </source>
</evidence>
<dbReference type="Proteomes" id="UP000812966">
    <property type="component" value="Unassembled WGS sequence"/>
</dbReference>
<dbReference type="AlphaFoldDB" id="A0A8K0NRA9"/>
<dbReference type="EMBL" id="JABELV010000141">
    <property type="protein sequence ID" value="KAG7529656.1"/>
    <property type="molecule type" value="Genomic_DNA"/>
</dbReference>
<evidence type="ECO:0000313" key="2">
    <source>
        <dbReference type="EMBL" id="KAG7529656.1"/>
    </source>
</evidence>
<dbReference type="InterPro" id="IPR017853">
    <property type="entry name" value="GH"/>
</dbReference>
<dbReference type="Gene3D" id="3.20.20.80">
    <property type="entry name" value="Glycosidases"/>
    <property type="match status" value="1"/>
</dbReference>
<reference evidence="2" key="1">
    <citation type="submission" date="2020-04" db="EMBL/GenBank/DDBJ databases">
        <title>Analysis of mating type loci in Filobasidium floriforme.</title>
        <authorList>
            <person name="Nowrousian M."/>
        </authorList>
    </citation>
    <scope>NUCLEOTIDE SEQUENCE</scope>
    <source>
        <strain evidence="2">CBS 6242</strain>
    </source>
</reference>
<sequence>MDRWDTWAGPEVGKPNVYVKQMLRNLGDKVGSPPCIRVGANSQDHGIIKPDVPVIDADFGPISDLVPFPEAKTVYIGRDFYALSGNFAQGTKLQISIWGINLKSNDIEETARQASLLAETFEPALNRLDSKVELEYVQIGNEPDFFYPNPRAFIEQWHLAATRIKDILRFGQPGAPKLQAPSLAGIKPCEWSLDAIFDQGLLEDDGSLISDISVHHYFASPRGARTGRPTSQPNKGDLMNKLTIRLLMSRFHRDIARAAEEGLTIMLGETNTYGLHGVPGVSNTAEAAIWMVDYALHCASIGLRRTHFHHGVGFDYNLIQPISGIDDGTGKADRPHVLPSYYGAIVVNEAIGSTGPTSISEVYCNRPTLSAYAIWNDQDEMVRLVVINSAVYLKDSAGTRPHEPIHLAGIGERRPVVKRLSTPFTDASTGITWAGGHYEDPSGEFTIDIDSRDQGQETLTDDWLSLPASEVAILYF</sequence>
<gene>
    <name evidence="2" type="ORF">FFLO_05500</name>
</gene>
<evidence type="ECO:0000313" key="3">
    <source>
        <dbReference type="Proteomes" id="UP000812966"/>
    </source>
</evidence>